<dbReference type="InterPro" id="IPR010667">
    <property type="entry name" value="Phage_T4_Gp19"/>
</dbReference>
<dbReference type="InterPro" id="IPR011747">
    <property type="entry name" value="CHP02241"/>
</dbReference>
<dbReference type="EMBL" id="CP013099">
    <property type="protein sequence ID" value="ALP53820.1"/>
    <property type="molecule type" value="Genomic_DNA"/>
</dbReference>
<dbReference type="Pfam" id="PF06841">
    <property type="entry name" value="Phage_T4_gp19"/>
    <property type="match status" value="1"/>
</dbReference>
<dbReference type="STRING" id="1748243.Tel_12125"/>
<evidence type="ECO:0008006" key="3">
    <source>
        <dbReference type="Google" id="ProtNLM"/>
    </source>
</evidence>
<protein>
    <recommendedName>
        <fullName evidence="3">Phage tail protein</fullName>
    </recommendedName>
</protein>
<accession>A0A0S2TF93</accession>
<sequence length="164" mass="18104">MSAVYDYPLRGFRFQVDFKEQMLGNETEGGEVLLCSGAFAECSGLEVTMEPKTIKEGGRNWGAAQRMGNINFGTVVLKRGLTQTDDLWNWFSLVGEGAYAQRLNVSITLFDQAGTGVFSWTLKRALPTKFKAPDLNASNNEVAIEELHLVHEGLARNDAAVKQL</sequence>
<dbReference type="AlphaFoldDB" id="A0A0S2TF93"/>
<gene>
    <name evidence="1" type="ORF">Tel_12125</name>
</gene>
<reference evidence="1" key="1">
    <citation type="submission" date="2015-10" db="EMBL/GenBank/DDBJ databases">
        <title>Description of Candidatus Tenderia electrophaga gen. nov, sp. nov., an Uncultivated Electroautotroph from a Biocathode Enrichment.</title>
        <authorList>
            <person name="Eddie B.J."/>
            <person name="Malanoski A.P."/>
            <person name="Wang Z."/>
            <person name="Hall R.J."/>
            <person name="Oh S.D."/>
            <person name="Heiner C."/>
            <person name="Lin B."/>
            <person name="Strycharz-Glaven S.M."/>
        </authorList>
    </citation>
    <scope>NUCLEOTIDE SEQUENCE [LARGE SCALE GENOMIC DNA]</scope>
    <source>
        <strain evidence="1">NRL1</strain>
    </source>
</reference>
<dbReference type="PANTHER" id="PTHR38009:SF1">
    <property type="entry name" value="CONSERVED HYPOTHETICAL PHAGE TAIL PROTEIN"/>
    <property type="match status" value="1"/>
</dbReference>
<dbReference type="NCBIfam" id="TIGR02241">
    <property type="entry name" value="conserved hypothetical phage tail region protein"/>
    <property type="match status" value="1"/>
</dbReference>
<name>A0A0S2TF93_9GAMM</name>
<evidence type="ECO:0000313" key="2">
    <source>
        <dbReference type="Proteomes" id="UP000055136"/>
    </source>
</evidence>
<dbReference type="KEGG" id="tee:Tel_12125"/>
<dbReference type="Proteomes" id="UP000055136">
    <property type="component" value="Chromosome"/>
</dbReference>
<dbReference type="GO" id="GO:0005198">
    <property type="term" value="F:structural molecule activity"/>
    <property type="evidence" value="ECO:0007669"/>
    <property type="project" value="InterPro"/>
</dbReference>
<proteinExistence type="predicted"/>
<evidence type="ECO:0000313" key="1">
    <source>
        <dbReference type="EMBL" id="ALP53820.1"/>
    </source>
</evidence>
<dbReference type="PANTHER" id="PTHR38009">
    <property type="entry name" value="CONSERVED HYPOTHETICAL PHAGE TAIL PROTEIN"/>
    <property type="match status" value="1"/>
</dbReference>
<keyword evidence="2" id="KW-1185">Reference proteome</keyword>
<organism evidence="1 2">
    <name type="scientific">Candidatus Tenderia electrophaga</name>
    <dbReference type="NCBI Taxonomy" id="1748243"/>
    <lineage>
        <taxon>Bacteria</taxon>
        <taxon>Pseudomonadati</taxon>
        <taxon>Pseudomonadota</taxon>
        <taxon>Gammaproteobacteria</taxon>
        <taxon>Candidatus Tenderiales</taxon>
        <taxon>Candidatus Tenderiaceae</taxon>
        <taxon>Candidatus Tenderia</taxon>
    </lineage>
</organism>